<evidence type="ECO:0000256" key="3">
    <source>
        <dbReference type="ARBA" id="ARBA00022426"/>
    </source>
</evidence>
<feature type="binding site" evidence="15">
    <location>
        <begin position="145"/>
        <end position="149"/>
    </location>
    <ligand>
        <name>cyanocob(III)alamin</name>
        <dbReference type="ChEBI" id="CHEBI:17439"/>
    </ligand>
</feature>
<dbReference type="GO" id="GO:0046872">
    <property type="term" value="F:metal ion binding"/>
    <property type="evidence" value="ECO:0007669"/>
    <property type="project" value="UniProtKB-KW"/>
</dbReference>
<evidence type="ECO:0000256" key="5">
    <source>
        <dbReference type="ARBA" id="ARBA00022525"/>
    </source>
</evidence>
<evidence type="ECO:0000256" key="14">
    <source>
        <dbReference type="ARBA" id="ARBA00041463"/>
    </source>
</evidence>
<evidence type="ECO:0000256" key="10">
    <source>
        <dbReference type="ARBA" id="ARBA00023285"/>
    </source>
</evidence>
<keyword evidence="7 17" id="KW-0732">Signal</keyword>
<feature type="chain" id="PRO_5027877930" description="Transcobalamin-2" evidence="17">
    <location>
        <begin position="22"/>
        <end position="438"/>
    </location>
</feature>
<evidence type="ECO:0000256" key="15">
    <source>
        <dbReference type="PIRSR" id="PIRSR602157-1"/>
    </source>
</evidence>
<evidence type="ECO:0000256" key="12">
    <source>
        <dbReference type="ARBA" id="ARBA00038518"/>
    </source>
</evidence>
<evidence type="ECO:0000256" key="4">
    <source>
        <dbReference type="ARBA" id="ARBA00022448"/>
    </source>
</evidence>
<dbReference type="AlphaFoldDB" id="A0A6P7ZDS2"/>
<keyword evidence="19" id="KW-1185">Reference proteome</keyword>
<evidence type="ECO:0000256" key="1">
    <source>
        <dbReference type="ARBA" id="ARBA00004613"/>
    </source>
</evidence>
<comment type="subunit">
    <text evidence="12">Interacts with CD320 (via LDL-receptor class A domains).</text>
</comment>
<dbReference type="InterPro" id="IPR002157">
    <property type="entry name" value="Cbl-bd_prot"/>
</dbReference>
<feature type="binding site" evidence="15">
    <location>
        <position position="241"/>
    </location>
    <ligand>
        <name>cyanocob(III)alamin</name>
        <dbReference type="ChEBI" id="CHEBI:17439"/>
    </ligand>
</feature>
<proteinExistence type="inferred from homology"/>
<dbReference type="FunCoup" id="A0A6P7ZDS2">
    <property type="interactions" value="113"/>
</dbReference>
<protein>
    <recommendedName>
        <fullName evidence="13">Transcobalamin-2</fullName>
    </recommendedName>
    <alternativeName>
        <fullName evidence="14">Transcobalamin II</fullName>
    </alternativeName>
</protein>
<dbReference type="InParanoid" id="A0A6P7ZDS2"/>
<name>A0A6P7ZDS2_9AMPH</name>
<dbReference type="OrthoDB" id="9440006at2759"/>
<keyword evidence="8" id="KW-0406">Ion transport</keyword>
<gene>
    <name evidence="20" type="primary">TCN2</name>
</gene>
<evidence type="ECO:0000256" key="17">
    <source>
        <dbReference type="SAM" id="SignalP"/>
    </source>
</evidence>
<feature type="binding site" evidence="15">
    <location>
        <position position="288"/>
    </location>
    <ligand>
        <name>cyanocob(III)alamin</name>
        <dbReference type="ChEBI" id="CHEBI:17439"/>
    </ligand>
</feature>
<feature type="signal peptide" evidence="17">
    <location>
        <begin position="1"/>
        <end position="21"/>
    </location>
</feature>
<accession>A0A6P7ZDS2</accession>
<dbReference type="GO" id="GO:0031419">
    <property type="term" value="F:cobalamin binding"/>
    <property type="evidence" value="ECO:0007669"/>
    <property type="project" value="InterPro"/>
</dbReference>
<keyword evidence="4" id="KW-0813">Transport</keyword>
<sequence length="438" mass="49666">MGHRWLLCLLSFQVLSVPVQLDDIHGDDALLIQSLTLKLLRSTDDPYKPLNPSVHLGLRLSREHNLEKEAQYLQKLREVFQPTLGSSTHSDQEEPSTGLLALYILALRASCEDFNTHPNRRLISQLKHLLHEEKQHIGLKGFPISNFYQYSLGVLSLCLTQKVIDHHVIEKLVHAQEEDKFSHNQHTSVDTEAVAGLAFLCLQHSNLYPAFLMEKLRNATIAVKEKLVQNQTPGEPDILGNIYSTSLALQFLWALEPNDNEAERSKFISILLNGVKKEHFKNPMPISQLLPVLHHKNYLDIAKLNCKDEQETPSLDWVPGSRGSKVNVLEDDEIFVWLSVKVGTGSSMEYSKLLYVRSGSSLLDVLRTAQKDKSQDFTFETKVTLSGKMLTAVKGIEASGTERTYWQLIKAPDTPLLEGIEDYIPKKNEHIILRLAKW</sequence>
<dbReference type="GeneID" id="115479631"/>
<dbReference type="Pfam" id="PF14478">
    <property type="entry name" value="DUF4430"/>
    <property type="match status" value="1"/>
</dbReference>
<dbReference type="GO" id="GO:0005615">
    <property type="term" value="C:extracellular space"/>
    <property type="evidence" value="ECO:0007669"/>
    <property type="project" value="TreeGrafter"/>
</dbReference>
<dbReference type="RefSeq" id="XP_030073540.1">
    <property type="nucleotide sequence ID" value="XM_030217680.1"/>
</dbReference>
<evidence type="ECO:0000259" key="18">
    <source>
        <dbReference type="Pfam" id="PF14478"/>
    </source>
</evidence>
<evidence type="ECO:0000313" key="20">
    <source>
        <dbReference type="RefSeq" id="XP_030073540.1"/>
    </source>
</evidence>
<evidence type="ECO:0000256" key="16">
    <source>
        <dbReference type="PIRSR" id="PIRSR602157-2"/>
    </source>
</evidence>
<dbReference type="InterPro" id="IPR051588">
    <property type="entry name" value="Cobalamin_Transport"/>
</dbReference>
<dbReference type="Gene3D" id="1.50.10.20">
    <property type="match status" value="1"/>
</dbReference>
<keyword evidence="10 15" id="KW-0170">Cobalt</keyword>
<keyword evidence="6" id="KW-0479">Metal-binding</keyword>
<evidence type="ECO:0000256" key="8">
    <source>
        <dbReference type="ARBA" id="ARBA00023065"/>
    </source>
</evidence>
<reference evidence="19" key="1">
    <citation type="submission" date="2024-06" db="UniProtKB">
        <authorList>
            <consortium name="RefSeq"/>
        </authorList>
    </citation>
    <scope>NUCLEOTIDE SEQUENCE [LARGE SCALE GENOMIC DNA]</scope>
</reference>
<evidence type="ECO:0000313" key="19">
    <source>
        <dbReference type="Proteomes" id="UP000515156"/>
    </source>
</evidence>
<organism evidence="19 20">
    <name type="scientific">Microcaecilia unicolor</name>
    <dbReference type="NCBI Taxonomy" id="1415580"/>
    <lineage>
        <taxon>Eukaryota</taxon>
        <taxon>Metazoa</taxon>
        <taxon>Chordata</taxon>
        <taxon>Craniata</taxon>
        <taxon>Vertebrata</taxon>
        <taxon>Euteleostomi</taxon>
        <taxon>Amphibia</taxon>
        <taxon>Gymnophiona</taxon>
        <taxon>Siphonopidae</taxon>
        <taxon>Microcaecilia</taxon>
    </lineage>
</organism>
<keyword evidence="5" id="KW-0964">Secreted</keyword>
<evidence type="ECO:0000256" key="7">
    <source>
        <dbReference type="ARBA" id="ARBA00022729"/>
    </source>
</evidence>
<comment type="similarity">
    <text evidence="2">Belongs to the eukaryotic cobalamin transport proteins family.</text>
</comment>
<keyword evidence="9 16" id="KW-1015">Disulfide bond</keyword>
<feature type="domain" description="Transcobalamin-like C-terminal" evidence="18">
    <location>
        <begin position="359"/>
        <end position="435"/>
    </location>
</feature>
<evidence type="ECO:0000256" key="11">
    <source>
        <dbReference type="ARBA" id="ARBA00037184"/>
    </source>
</evidence>
<feature type="binding site" evidence="15">
    <location>
        <begin position="406"/>
        <end position="408"/>
    </location>
    <ligand>
        <name>cyanocob(III)alamin</name>
        <dbReference type="ChEBI" id="CHEBI:17439"/>
    </ligand>
</feature>
<dbReference type="Pfam" id="PF01122">
    <property type="entry name" value="Cobalamin_bind"/>
    <property type="match status" value="1"/>
</dbReference>
<comment type="function">
    <text evidence="11">Primary vitamin B12-binding and transport protein. Delivers cobalamin to cells.</text>
</comment>
<feature type="binding site" evidence="15">
    <location>
        <position position="416"/>
    </location>
    <ligand>
        <name>cyanocob(III)alamin</name>
        <dbReference type="ChEBI" id="CHEBI:17439"/>
    </ligand>
</feature>
<feature type="binding site" evidence="15">
    <location>
        <position position="438"/>
    </location>
    <ligand>
        <name>cyanocob(III)alamin</name>
        <dbReference type="ChEBI" id="CHEBI:17439"/>
    </ligand>
</feature>
<dbReference type="GO" id="GO:0015889">
    <property type="term" value="P:cobalamin transport"/>
    <property type="evidence" value="ECO:0007669"/>
    <property type="project" value="InterPro"/>
</dbReference>
<evidence type="ECO:0000256" key="9">
    <source>
        <dbReference type="ARBA" id="ARBA00023157"/>
    </source>
</evidence>
<feature type="binding site" evidence="15">
    <location>
        <position position="190"/>
    </location>
    <ligand>
        <name>cyanocob(III)alamin</name>
        <dbReference type="ChEBI" id="CHEBI:17439"/>
    </ligand>
</feature>
<dbReference type="KEGG" id="muo:115479631"/>
<dbReference type="PANTHER" id="PTHR10559:SF14">
    <property type="entry name" value="TRANSCOBALAMIN-2"/>
    <property type="match status" value="1"/>
</dbReference>
<feature type="disulfide bond" evidence="16">
    <location>
        <begin position="158"/>
        <end position="201"/>
    </location>
</feature>
<dbReference type="Proteomes" id="UP000515156">
    <property type="component" value="Chromosome 11"/>
</dbReference>
<dbReference type="CTD" id="6948"/>
<evidence type="ECO:0000256" key="6">
    <source>
        <dbReference type="ARBA" id="ARBA00022723"/>
    </source>
</evidence>
<dbReference type="InterPro" id="IPR027954">
    <property type="entry name" value="Transcobalamin-like_C"/>
</dbReference>
<comment type="subcellular location">
    <subcellularLocation>
        <location evidence="1">Secreted</location>
    </subcellularLocation>
</comment>
<evidence type="ECO:0000256" key="13">
    <source>
        <dbReference type="ARBA" id="ARBA00040958"/>
    </source>
</evidence>
<dbReference type="GO" id="GO:0006824">
    <property type="term" value="P:cobalt ion transport"/>
    <property type="evidence" value="ECO:0007669"/>
    <property type="project" value="UniProtKB-KW"/>
</dbReference>
<keyword evidence="3" id="KW-0171">Cobalt transport</keyword>
<evidence type="ECO:0000256" key="2">
    <source>
        <dbReference type="ARBA" id="ARBA00006449"/>
    </source>
</evidence>
<dbReference type="PANTHER" id="PTHR10559">
    <property type="entry name" value="TRANSCOBALAMIN-1/GASTRIC INTRINSIC FACTOR"/>
    <property type="match status" value="1"/>
</dbReference>
<reference evidence="20" key="2">
    <citation type="submission" date="2025-08" db="UniProtKB">
        <authorList>
            <consortium name="RefSeq"/>
        </authorList>
    </citation>
    <scope>IDENTIFICATION</scope>
</reference>
<dbReference type="Gene3D" id="2.170.130.30">
    <property type="match status" value="1"/>
</dbReference>